<comment type="caution">
    <text evidence="17">The sequence shown here is derived from an EMBL/GenBank/DDBJ whole genome shotgun (WGS) entry which is preliminary data.</text>
</comment>
<keyword evidence="15" id="KW-0511">Multifunctional enzyme</keyword>
<evidence type="ECO:0000256" key="13">
    <source>
        <dbReference type="ARBA" id="ARBA00022842"/>
    </source>
</evidence>
<dbReference type="GO" id="GO:0046872">
    <property type="term" value="F:metal ion binding"/>
    <property type="evidence" value="ECO:0007669"/>
    <property type="project" value="UniProtKB-KW"/>
</dbReference>
<dbReference type="AlphaFoldDB" id="A0A286UE18"/>
<dbReference type="PROSITE" id="PS00793">
    <property type="entry name" value="DHPS_2"/>
    <property type="match status" value="1"/>
</dbReference>
<evidence type="ECO:0000259" key="16">
    <source>
        <dbReference type="PROSITE" id="PS50972"/>
    </source>
</evidence>
<name>A0A286UE18_9AGAM</name>
<keyword evidence="12" id="KW-0067">ATP-binding</keyword>
<dbReference type="InterPro" id="IPR006390">
    <property type="entry name" value="DHP_synth_dom"/>
</dbReference>
<dbReference type="Gene3D" id="3.30.1130.10">
    <property type="match status" value="2"/>
</dbReference>
<evidence type="ECO:0000313" key="18">
    <source>
        <dbReference type="Proteomes" id="UP000217199"/>
    </source>
</evidence>
<evidence type="ECO:0000256" key="3">
    <source>
        <dbReference type="ARBA" id="ARBA00001946"/>
    </source>
</evidence>
<dbReference type="STRING" id="2282107.A0A286UE18"/>
<comment type="catalytic activity">
    <reaction evidence="1">
        <text>(7,8-dihydropterin-6-yl)methyl diphosphate + 4-aminobenzoate = 7,8-dihydropteroate + diphosphate</text>
        <dbReference type="Rhea" id="RHEA:19949"/>
        <dbReference type="ChEBI" id="CHEBI:17836"/>
        <dbReference type="ChEBI" id="CHEBI:17839"/>
        <dbReference type="ChEBI" id="CHEBI:33019"/>
        <dbReference type="ChEBI" id="CHEBI:72950"/>
        <dbReference type="EC" id="2.5.1.15"/>
    </reaction>
</comment>
<comment type="pathway">
    <text evidence="5">Cofactor biosynthesis; tetrahydrofolate biosynthesis; 2-amino-4-hydroxy-6-hydroxymethyl-7,8-dihydropteridine diphosphate from 7,8-dihydroneopterin triphosphate: step 4/4.</text>
</comment>
<evidence type="ECO:0000256" key="11">
    <source>
        <dbReference type="ARBA" id="ARBA00022777"/>
    </source>
</evidence>
<dbReference type="Pfam" id="PF01288">
    <property type="entry name" value="HPPK"/>
    <property type="match status" value="1"/>
</dbReference>
<dbReference type="Gene3D" id="3.30.70.560">
    <property type="entry name" value="7,8-Dihydro-6-hydroxymethylpterin-pyrophosphokinase HPPK"/>
    <property type="match status" value="1"/>
</dbReference>
<dbReference type="GO" id="GO:0046656">
    <property type="term" value="P:folic acid biosynthetic process"/>
    <property type="evidence" value="ECO:0007669"/>
    <property type="project" value="UniProtKB-KW"/>
</dbReference>
<dbReference type="Proteomes" id="UP000217199">
    <property type="component" value="Unassembled WGS sequence"/>
</dbReference>
<dbReference type="GO" id="GO:0046654">
    <property type="term" value="P:tetrahydrofolate biosynthetic process"/>
    <property type="evidence" value="ECO:0007669"/>
    <property type="project" value="UniProtKB-UniPathway"/>
</dbReference>
<dbReference type="InterPro" id="IPR045031">
    <property type="entry name" value="DHP_synth-like"/>
</dbReference>
<evidence type="ECO:0000256" key="4">
    <source>
        <dbReference type="ARBA" id="ARBA00004763"/>
    </source>
</evidence>
<evidence type="ECO:0000256" key="7">
    <source>
        <dbReference type="ARBA" id="ARBA00009951"/>
    </source>
</evidence>
<evidence type="ECO:0000256" key="1">
    <source>
        <dbReference type="ARBA" id="ARBA00000012"/>
    </source>
</evidence>
<keyword evidence="13" id="KW-0460">Magnesium</keyword>
<evidence type="ECO:0000256" key="6">
    <source>
        <dbReference type="ARBA" id="ARBA00009640"/>
    </source>
</evidence>
<dbReference type="EMBL" id="NBII01000006">
    <property type="protein sequence ID" value="PAV17798.1"/>
    <property type="molecule type" value="Genomic_DNA"/>
</dbReference>
<comment type="similarity">
    <text evidence="6">In the N-terminal section; belongs to the DHNA family.</text>
</comment>
<proteinExistence type="inferred from homology"/>
<dbReference type="InterPro" id="IPR043133">
    <property type="entry name" value="GTP-CH-I_C/QueF"/>
</dbReference>
<dbReference type="InterPro" id="IPR011005">
    <property type="entry name" value="Dihydropteroate_synth-like_sf"/>
</dbReference>
<protein>
    <submittedName>
        <fullName evidence="17">Dihydropteroate synthase</fullName>
    </submittedName>
</protein>
<dbReference type="GO" id="GO:0004156">
    <property type="term" value="F:dihydropteroate synthase activity"/>
    <property type="evidence" value="ECO:0007669"/>
    <property type="project" value="UniProtKB-EC"/>
</dbReference>
<gene>
    <name evidence="17" type="ORF">PNOK_0628400</name>
</gene>
<evidence type="ECO:0000256" key="2">
    <source>
        <dbReference type="ARBA" id="ARBA00000198"/>
    </source>
</evidence>
<dbReference type="Pfam" id="PF00809">
    <property type="entry name" value="Pterin_bind"/>
    <property type="match status" value="1"/>
</dbReference>
<dbReference type="UniPathway" id="UPA00077">
    <property type="reaction ID" value="UER00155"/>
</dbReference>
<evidence type="ECO:0000256" key="14">
    <source>
        <dbReference type="ARBA" id="ARBA00022909"/>
    </source>
</evidence>
<reference evidence="17 18" key="1">
    <citation type="journal article" date="2017" name="Mol. Ecol.">
        <title>Comparative and population genomic landscape of Phellinus noxius: A hypervariable fungus causing root rot in trees.</title>
        <authorList>
            <person name="Chung C.L."/>
            <person name="Lee T.J."/>
            <person name="Akiba M."/>
            <person name="Lee H.H."/>
            <person name="Kuo T.H."/>
            <person name="Liu D."/>
            <person name="Ke H.M."/>
            <person name="Yokoi T."/>
            <person name="Roa M.B."/>
            <person name="Lu M.J."/>
            <person name="Chang Y.Y."/>
            <person name="Ann P.J."/>
            <person name="Tsai J.N."/>
            <person name="Chen C.Y."/>
            <person name="Tzean S.S."/>
            <person name="Ota Y."/>
            <person name="Hattori T."/>
            <person name="Sahashi N."/>
            <person name="Liou R.F."/>
            <person name="Kikuchi T."/>
            <person name="Tsai I.J."/>
        </authorList>
    </citation>
    <scope>NUCLEOTIDE SEQUENCE [LARGE SCALE GENOMIC DNA]</scope>
    <source>
        <strain evidence="17 18">FFPRI411160</strain>
    </source>
</reference>
<dbReference type="Pfam" id="PF02152">
    <property type="entry name" value="FolB"/>
    <property type="match status" value="1"/>
</dbReference>
<dbReference type="InterPro" id="IPR035907">
    <property type="entry name" value="Hppk_sf"/>
</dbReference>
<comment type="catalytic activity">
    <reaction evidence="2">
        <text>6-hydroxymethyl-7,8-dihydropterin + ATP = (7,8-dihydropterin-6-yl)methyl diphosphate + AMP + H(+)</text>
        <dbReference type="Rhea" id="RHEA:11412"/>
        <dbReference type="ChEBI" id="CHEBI:15378"/>
        <dbReference type="ChEBI" id="CHEBI:30616"/>
        <dbReference type="ChEBI" id="CHEBI:44841"/>
        <dbReference type="ChEBI" id="CHEBI:72950"/>
        <dbReference type="ChEBI" id="CHEBI:456215"/>
        <dbReference type="EC" id="2.7.6.3"/>
    </reaction>
</comment>
<feature type="domain" description="Pterin-binding" evidence="16">
    <location>
        <begin position="519"/>
        <end position="837"/>
    </location>
</feature>
<organism evidence="17 18">
    <name type="scientific">Pyrrhoderma noxium</name>
    <dbReference type="NCBI Taxonomy" id="2282107"/>
    <lineage>
        <taxon>Eukaryota</taxon>
        <taxon>Fungi</taxon>
        <taxon>Dikarya</taxon>
        <taxon>Basidiomycota</taxon>
        <taxon>Agaricomycotina</taxon>
        <taxon>Agaricomycetes</taxon>
        <taxon>Hymenochaetales</taxon>
        <taxon>Hymenochaetaceae</taxon>
        <taxon>Pyrrhoderma</taxon>
    </lineage>
</organism>
<dbReference type="GO" id="GO:0005740">
    <property type="term" value="C:mitochondrial envelope"/>
    <property type="evidence" value="ECO:0007669"/>
    <property type="project" value="TreeGrafter"/>
</dbReference>
<dbReference type="SUPFAM" id="SSF51717">
    <property type="entry name" value="Dihydropteroate synthetase-like"/>
    <property type="match status" value="1"/>
</dbReference>
<dbReference type="GO" id="GO:0004150">
    <property type="term" value="F:dihydroneopterin aldolase activity"/>
    <property type="evidence" value="ECO:0007669"/>
    <property type="project" value="InterPro"/>
</dbReference>
<evidence type="ECO:0000256" key="15">
    <source>
        <dbReference type="ARBA" id="ARBA00023268"/>
    </source>
</evidence>
<dbReference type="NCBIfam" id="TIGR01496">
    <property type="entry name" value="DHPS"/>
    <property type="match status" value="1"/>
</dbReference>
<comment type="similarity">
    <text evidence="7">In the C-terminal section; belongs to the DHPS family.</text>
</comment>
<dbReference type="InterPro" id="IPR000550">
    <property type="entry name" value="Hppk"/>
</dbReference>
<comment type="pathway">
    <text evidence="4">Cofactor biosynthesis; tetrahydrofolate biosynthesis; 7,8-dihydrofolate from 2-amino-4-hydroxy-6-hydroxymethyl-7,8-dihydropteridine diphosphate and 4-aminobenzoate: step 1/2.</text>
</comment>
<dbReference type="InterPro" id="IPR000489">
    <property type="entry name" value="Pterin-binding_dom"/>
</dbReference>
<dbReference type="OrthoDB" id="615426at2759"/>
<dbReference type="CDD" id="cd00739">
    <property type="entry name" value="DHPS"/>
    <property type="match status" value="1"/>
</dbReference>
<dbReference type="Gene3D" id="3.20.20.20">
    <property type="entry name" value="Dihydropteroate synthase-like"/>
    <property type="match status" value="1"/>
</dbReference>
<dbReference type="PANTHER" id="PTHR20941">
    <property type="entry name" value="FOLATE SYNTHESIS PROTEINS"/>
    <property type="match status" value="1"/>
</dbReference>
<keyword evidence="9" id="KW-0479">Metal-binding</keyword>
<dbReference type="GO" id="GO:0003848">
    <property type="term" value="F:2-amino-4-hydroxy-6-hydroxymethyldihydropteridine diphosphokinase activity"/>
    <property type="evidence" value="ECO:0007669"/>
    <property type="project" value="UniProtKB-EC"/>
</dbReference>
<accession>A0A286UE18</accession>
<dbReference type="GO" id="GO:0005524">
    <property type="term" value="F:ATP binding"/>
    <property type="evidence" value="ECO:0007669"/>
    <property type="project" value="UniProtKB-KW"/>
</dbReference>
<evidence type="ECO:0000256" key="9">
    <source>
        <dbReference type="ARBA" id="ARBA00022723"/>
    </source>
</evidence>
<keyword evidence="8" id="KW-0808">Transferase</keyword>
<dbReference type="CDD" id="cd00483">
    <property type="entry name" value="HPPK"/>
    <property type="match status" value="1"/>
</dbReference>
<dbReference type="FunCoup" id="A0A286UE18">
    <property type="interactions" value="168"/>
</dbReference>
<keyword evidence="14" id="KW-0289">Folate biosynthesis</keyword>
<dbReference type="PROSITE" id="PS00794">
    <property type="entry name" value="HPPK"/>
    <property type="match status" value="1"/>
</dbReference>
<dbReference type="SUPFAM" id="SSF55083">
    <property type="entry name" value="6-hydroxymethyl-7,8-dihydropterin pyrophosphokinase, HPPK"/>
    <property type="match status" value="1"/>
</dbReference>
<keyword evidence="18" id="KW-1185">Reference proteome</keyword>
<keyword evidence="10" id="KW-0547">Nucleotide-binding</keyword>
<dbReference type="NCBIfam" id="TIGR01498">
    <property type="entry name" value="folK"/>
    <property type="match status" value="1"/>
</dbReference>
<evidence type="ECO:0000313" key="17">
    <source>
        <dbReference type="EMBL" id="PAV17798.1"/>
    </source>
</evidence>
<evidence type="ECO:0000256" key="8">
    <source>
        <dbReference type="ARBA" id="ARBA00022679"/>
    </source>
</evidence>
<dbReference type="SMART" id="SM00905">
    <property type="entry name" value="FolB"/>
    <property type="match status" value="1"/>
</dbReference>
<dbReference type="PROSITE" id="PS50972">
    <property type="entry name" value="PTERIN_BINDING"/>
    <property type="match status" value="1"/>
</dbReference>
<evidence type="ECO:0000256" key="5">
    <source>
        <dbReference type="ARBA" id="ARBA00005051"/>
    </source>
</evidence>
<evidence type="ECO:0000256" key="12">
    <source>
        <dbReference type="ARBA" id="ARBA00022840"/>
    </source>
</evidence>
<dbReference type="InParanoid" id="A0A286UE18"/>
<keyword evidence="11" id="KW-0418">Kinase</keyword>
<dbReference type="InterPro" id="IPR006157">
    <property type="entry name" value="FolB_dom"/>
</dbReference>
<dbReference type="PANTHER" id="PTHR20941:SF1">
    <property type="entry name" value="FOLIC ACID SYNTHESIS PROTEIN FOL1"/>
    <property type="match status" value="1"/>
</dbReference>
<comment type="cofactor">
    <cofactor evidence="3">
        <name>Mg(2+)</name>
        <dbReference type="ChEBI" id="CHEBI:18420"/>
    </cofactor>
</comment>
<dbReference type="GO" id="GO:0016301">
    <property type="term" value="F:kinase activity"/>
    <property type="evidence" value="ECO:0007669"/>
    <property type="project" value="UniProtKB-KW"/>
</dbReference>
<sequence length="844" mass="92871">MHLPDTHSPDLIQVREITLSTTLTESPWPTIDANLKPVLQPVFLTLSIEHDLHAAGSTDDLQYSVNYSSLCKDAQRACVCEEGGGTEMKEKVKAPTAYGLASKVLRTCISGISDAESTASTTATTSLEVEVMLPKAVLRAKNAYVKARREKKTGKLCSPVRFGIRELPVHCIVGIHPHERETKQPVCFDLDFVYAREPEEGYKFKFSELEKRVASFVEASVYLTVEALASEVARECLSWLEDPNSWNVSITVSKPSALRTAESPVICINRSISDFPDIIERKIEVSRAKSLEDTKTIAGLALGANLGDRFQNIELALRYLENPDELRKVTQADVPAGDITIIDTSFLYETAPMYVLDQPSFINCACLIETTLKARDLLRVCKFVEAAVGRVPSVRFGPRAVDVDIITFGNESIDTRVESKKSSLDDLDGELIVPHPRMIEREFVLRPLNDIIPNWIHPNQHLSVRALLSKVVFAKSADEPPMHKVLYFPMSSKLRAPGPLGVPATQTYWRLPDSTLRNTYIMATLNVTPDSFSDGSKHNTQETAIKYVRNAVASGADIIDIGGYSTRPGAAYVSPEEEIERVVPAIKIIREDTDERVRNIPISVDTFRPEVSQAALEAGANCINDVYAFSGPDYPPNSESEKCFGEMRRVVREYVAPAIMMHARGEAGANKDYSRYESVLEGVRVELADKVCRAVRGRGGLRRWQVIVDPGIGFSKTVNGNVELLRDSAKLVENSLVLGLTPSVNAVLSSNVENPYTTPNWNPLAGFPVLIGTSRKSYLGKLLAVPRNTAANSPEDVEPRSAEGRDFATAAAVTCAVQQGAAVVRVHEVQGMVDVVKIAEALYR</sequence>
<dbReference type="SUPFAM" id="SSF55620">
    <property type="entry name" value="Tetrahydrobiopterin biosynthesis enzymes-like"/>
    <property type="match status" value="1"/>
</dbReference>
<evidence type="ECO:0000256" key="10">
    <source>
        <dbReference type="ARBA" id="ARBA00022741"/>
    </source>
</evidence>